<keyword evidence="1 11" id="KW-0444">Lipid biosynthesis</keyword>
<dbReference type="HAMAP" id="MF_01377">
    <property type="entry name" value="YegS"/>
    <property type="match status" value="1"/>
</dbReference>
<feature type="domain" description="DAGKc" evidence="12">
    <location>
        <begin position="1"/>
        <end position="127"/>
    </location>
</feature>
<feature type="binding site" evidence="11">
    <location>
        <position position="245"/>
    </location>
    <ligand>
        <name>Mg(2+)</name>
        <dbReference type="ChEBI" id="CHEBI:18420"/>
    </ligand>
</feature>
<evidence type="ECO:0000256" key="9">
    <source>
        <dbReference type="ARBA" id="ARBA00023209"/>
    </source>
</evidence>
<comment type="function">
    <text evidence="11">Probably phosphorylates lipids; the in vivo substrate is unknown.</text>
</comment>
<dbReference type="Pfam" id="PF00781">
    <property type="entry name" value="DAGK_cat"/>
    <property type="match status" value="1"/>
</dbReference>
<feature type="binding site" evidence="11">
    <location>
        <begin position="61"/>
        <end position="67"/>
    </location>
    <ligand>
        <name>ATP</name>
        <dbReference type="ChEBI" id="CHEBI:30616"/>
    </ligand>
</feature>
<evidence type="ECO:0000256" key="8">
    <source>
        <dbReference type="ARBA" id="ARBA00023098"/>
    </source>
</evidence>
<protein>
    <recommendedName>
        <fullName evidence="11">Probable lipid kinase YegS-like</fullName>
        <ecNumber evidence="11">2.7.1.-</ecNumber>
    </recommendedName>
</protein>
<evidence type="ECO:0000259" key="12">
    <source>
        <dbReference type="PROSITE" id="PS50146"/>
    </source>
</evidence>
<evidence type="ECO:0000256" key="10">
    <source>
        <dbReference type="ARBA" id="ARBA00023264"/>
    </source>
</evidence>
<keyword evidence="10 11" id="KW-1208">Phospholipid metabolism</keyword>
<evidence type="ECO:0000256" key="2">
    <source>
        <dbReference type="ARBA" id="ARBA00022679"/>
    </source>
</evidence>
<dbReference type="Gene3D" id="2.60.200.40">
    <property type="match status" value="1"/>
</dbReference>
<dbReference type="InterPro" id="IPR001206">
    <property type="entry name" value="Diacylglycerol_kinase_cat_dom"/>
</dbReference>
<dbReference type="SUPFAM" id="SSF111331">
    <property type="entry name" value="NAD kinase/diacylglycerol kinase-like"/>
    <property type="match status" value="1"/>
</dbReference>
<evidence type="ECO:0000313" key="13">
    <source>
        <dbReference type="EMBL" id="AZQ09800.1"/>
    </source>
</evidence>
<feature type="active site" description="Proton acceptor" evidence="11">
    <location>
        <position position="304"/>
    </location>
</feature>
<dbReference type="EMBL" id="CP020373">
    <property type="protein sequence ID" value="AZQ09800.1"/>
    <property type="molecule type" value="Genomic_DNA"/>
</dbReference>
<dbReference type="InterPro" id="IPR045540">
    <property type="entry name" value="YegS/DAGK_C"/>
</dbReference>
<dbReference type="SMART" id="SM00046">
    <property type="entry name" value="DAGKc"/>
    <property type="match status" value="1"/>
</dbReference>
<keyword evidence="14" id="KW-1185">Reference proteome</keyword>
<keyword evidence="2 11" id="KW-0808">Transferase</keyword>
<keyword evidence="5 11" id="KW-0418">Kinase</keyword>
<evidence type="ECO:0000313" key="14">
    <source>
        <dbReference type="Proteomes" id="UP000278437"/>
    </source>
</evidence>
<evidence type="ECO:0000256" key="4">
    <source>
        <dbReference type="ARBA" id="ARBA00022741"/>
    </source>
</evidence>
<dbReference type="PROSITE" id="PS50146">
    <property type="entry name" value="DAGK"/>
    <property type="match status" value="1"/>
</dbReference>
<feature type="binding site" evidence="11">
    <location>
        <position position="90"/>
    </location>
    <ligand>
        <name>ATP</name>
        <dbReference type="ChEBI" id="CHEBI:30616"/>
    </ligand>
</feature>
<proteinExistence type="inferred from homology"/>
<keyword evidence="11" id="KW-0963">Cytoplasm</keyword>
<comment type="subcellular location">
    <subcellularLocation>
        <location evidence="11">Cytoplasm</location>
    </subcellularLocation>
</comment>
<dbReference type="NCBIfam" id="TIGR00147">
    <property type="entry name" value="YegS/Rv2252/BmrU family lipid kinase"/>
    <property type="match status" value="1"/>
</dbReference>
<evidence type="ECO:0000256" key="7">
    <source>
        <dbReference type="ARBA" id="ARBA00022842"/>
    </source>
</evidence>
<evidence type="ECO:0000256" key="5">
    <source>
        <dbReference type="ARBA" id="ARBA00022777"/>
    </source>
</evidence>
<dbReference type="PANTHER" id="PTHR12358:SF106">
    <property type="entry name" value="LIPID KINASE YEGS"/>
    <property type="match status" value="1"/>
</dbReference>
<dbReference type="PANTHER" id="PTHR12358">
    <property type="entry name" value="SPHINGOSINE KINASE"/>
    <property type="match status" value="1"/>
</dbReference>
<comment type="similarity">
    <text evidence="11">Belongs to the diacylglycerol/lipid kinase family. YegS lipid kinase subfamily.</text>
</comment>
<keyword evidence="6 11" id="KW-0067">ATP-binding</keyword>
<sequence length="332" mass="34995">MTIRILLNGKKAGLEPVRAAILAARKHGNVEVRVTFEGGDIDRLVAEAVADACPRLVAAGGDGTVNECVSALMRFDEAKRPELAIMPLGTANDFATACSIPIELEQALRLAQTGEARAIDCVKVTAGVEGAEHADGCSFAEGSSHADGSSPADGSSLTEGSARYFINVASGGFGAKVTAETPVALKNFLGGGAYTLAGIVQALSFAPYQGTIKLPNQHSQEHVIVGAICNGRQAGGGQQLAPKAMLNNGLLDTIALRHFPMEALPQVLSELANQDTDGEYVRRIRTPWVEWHSDEVMPINLDGEPIAARRIRFEAIPAAIKLVLPTLCPLLR</sequence>
<dbReference type="InterPro" id="IPR016064">
    <property type="entry name" value="NAD/diacylglycerol_kinase_sf"/>
</dbReference>
<dbReference type="InterPro" id="IPR050187">
    <property type="entry name" value="Lipid_Phosphate_FormReg"/>
</dbReference>
<dbReference type="InterPro" id="IPR005218">
    <property type="entry name" value="Diacylglycerol/lipid_kinase"/>
</dbReference>
<keyword evidence="7 11" id="KW-0460">Magnesium</keyword>
<feature type="binding site" evidence="11">
    <location>
        <position position="35"/>
    </location>
    <ligand>
        <name>ATP</name>
        <dbReference type="ChEBI" id="CHEBI:30616"/>
    </ligand>
</feature>
<keyword evidence="9 11" id="KW-0594">Phospholipid biosynthesis</keyword>
<reference evidence="14" key="1">
    <citation type="submission" date="2017-03" db="EMBL/GenBank/DDBJ databases">
        <title>Full genome sequence of a non-lethal Shewanella isolate that potentiates virulence of Vibio parahaemolyticus causing acute hepatopancreatic necrosis disease (AHPND) in shrimp.</title>
        <authorList>
            <person name="Prachumwat A."/>
            <person name="Sritunyalucksana K."/>
        </authorList>
    </citation>
    <scope>NUCLEOTIDE SEQUENCE [LARGE SCALE GENOMIC DNA]</scope>
    <source>
        <strain evidence="14">TH2012</strain>
    </source>
</reference>
<gene>
    <name evidence="13" type="primary">yegS</name>
    <name evidence="13" type="ORF">STH12_00661</name>
</gene>
<evidence type="ECO:0000256" key="11">
    <source>
        <dbReference type="HAMAP-Rule" id="MF_01377"/>
    </source>
</evidence>
<dbReference type="GO" id="GO:0016301">
    <property type="term" value="F:kinase activity"/>
    <property type="evidence" value="ECO:0007669"/>
    <property type="project" value="UniProtKB-KW"/>
</dbReference>
<dbReference type="InterPro" id="IPR017438">
    <property type="entry name" value="ATP-NAD_kinase_N"/>
</dbReference>
<evidence type="ECO:0000256" key="3">
    <source>
        <dbReference type="ARBA" id="ARBA00022723"/>
    </source>
</evidence>
<dbReference type="InterPro" id="IPR022433">
    <property type="entry name" value="Lip_kinase_YegS"/>
</dbReference>
<dbReference type="Proteomes" id="UP000278437">
    <property type="component" value="Chromosome"/>
</dbReference>
<feature type="binding site" evidence="11">
    <location>
        <position position="250"/>
    </location>
    <ligand>
        <name>Mg(2+)</name>
        <dbReference type="ChEBI" id="CHEBI:18420"/>
    </ligand>
</feature>
<name>A0ABM7DN99_9GAMM</name>
<dbReference type="Pfam" id="PF19279">
    <property type="entry name" value="YegS_C"/>
    <property type="match status" value="1"/>
</dbReference>
<evidence type="ECO:0000256" key="6">
    <source>
        <dbReference type="ARBA" id="ARBA00022840"/>
    </source>
</evidence>
<keyword evidence="3 11" id="KW-0479">Metal-binding</keyword>
<comment type="cofactor">
    <cofactor evidence="11">
        <name>Mg(2+)</name>
        <dbReference type="ChEBI" id="CHEBI:18420"/>
    </cofactor>
    <cofactor evidence="11">
        <name>Ca(2+)</name>
        <dbReference type="ChEBI" id="CHEBI:29108"/>
    </cofactor>
    <text evidence="11">Binds 1 Mg(2+) ion per subunit. Ca(2+) may be able to substitute.</text>
</comment>
<dbReference type="EC" id="2.7.1.-" evidence="11"/>
<dbReference type="RefSeq" id="WP_126166237.1">
    <property type="nucleotide sequence ID" value="NZ_CP020373.1"/>
</dbReference>
<accession>A0ABM7DN99</accession>
<evidence type="ECO:0000256" key="1">
    <source>
        <dbReference type="ARBA" id="ARBA00022516"/>
    </source>
</evidence>
<organism evidence="13 14">
    <name type="scientific">Shewanella khirikhana</name>
    <dbReference type="NCBI Taxonomy" id="1965282"/>
    <lineage>
        <taxon>Bacteria</taxon>
        <taxon>Pseudomonadati</taxon>
        <taxon>Pseudomonadota</taxon>
        <taxon>Gammaproteobacteria</taxon>
        <taxon>Alteromonadales</taxon>
        <taxon>Shewanellaceae</taxon>
        <taxon>Shewanella</taxon>
    </lineage>
</organism>
<keyword evidence="4 11" id="KW-0547">Nucleotide-binding</keyword>
<comment type="caution">
    <text evidence="11">Lacks conserved residue(s) required for the propagation of feature annotation.</text>
</comment>
<dbReference type="Gene3D" id="3.40.50.10330">
    <property type="entry name" value="Probable inorganic polyphosphate/atp-NAD kinase, domain 1"/>
    <property type="match status" value="1"/>
</dbReference>
<keyword evidence="8 11" id="KW-0443">Lipid metabolism</keyword>